<sequence>MHELFTQVLSNKDLSKAGDLFSVADSAIVDDLTEVVETIAEITALPDYVNNDNDQSVVEIIITRVTSAIRETGSIERHAEALVALLESCLSHNLKPSTKDEDPPHAKISSDIISCIFLDEIEGKENGYNRYGTRDRIYFELNINIGLNIAL</sequence>
<evidence type="ECO:0000313" key="4">
    <source>
        <dbReference type="Proteomes" id="UP000291343"/>
    </source>
</evidence>
<dbReference type="PANTHER" id="PTHR21630:SF10">
    <property type="entry name" value="VENTRICULAR ZONE-EXPRESSED PH DOMAIN-CONTAINING PROTEIN HOMOLOG 1"/>
    <property type="match status" value="1"/>
</dbReference>
<dbReference type="GO" id="GO:0009966">
    <property type="term" value="P:regulation of signal transduction"/>
    <property type="evidence" value="ECO:0007669"/>
    <property type="project" value="TreeGrafter"/>
</dbReference>
<dbReference type="PANTHER" id="PTHR21630">
    <property type="entry name" value="VEPH-A/MELTED"/>
    <property type="match status" value="1"/>
</dbReference>
<evidence type="ECO:0000256" key="2">
    <source>
        <dbReference type="ARBA" id="ARBA00023136"/>
    </source>
</evidence>
<reference evidence="3 4" key="1">
    <citation type="journal article" date="2017" name="Gigascience">
        <title>Genome sequence of the small brown planthopper, Laodelphax striatellus.</title>
        <authorList>
            <person name="Zhu J."/>
            <person name="Jiang F."/>
            <person name="Wang X."/>
            <person name="Yang P."/>
            <person name="Bao Y."/>
            <person name="Zhao W."/>
            <person name="Wang W."/>
            <person name="Lu H."/>
            <person name="Wang Q."/>
            <person name="Cui N."/>
            <person name="Li J."/>
            <person name="Chen X."/>
            <person name="Luo L."/>
            <person name="Yu J."/>
            <person name="Kang L."/>
            <person name="Cui F."/>
        </authorList>
    </citation>
    <scope>NUCLEOTIDE SEQUENCE [LARGE SCALE GENOMIC DNA]</scope>
    <source>
        <strain evidence="3">Lst14</strain>
    </source>
</reference>
<gene>
    <name evidence="3" type="ORF">LSTR_LSTR014078</name>
</gene>
<evidence type="ECO:0000313" key="3">
    <source>
        <dbReference type="EMBL" id="RZF43855.1"/>
    </source>
</evidence>
<proteinExistence type="predicted"/>
<dbReference type="GO" id="GO:0012505">
    <property type="term" value="C:endomembrane system"/>
    <property type="evidence" value="ECO:0007669"/>
    <property type="project" value="UniProtKB-SubCell"/>
</dbReference>
<accession>A0A482XCZ6</accession>
<dbReference type="InParanoid" id="A0A482XCZ6"/>
<comment type="subcellular location">
    <subcellularLocation>
        <location evidence="1">Endomembrane system</location>
        <topology evidence="1">Peripheral membrane protein</topology>
    </subcellularLocation>
</comment>
<name>A0A482XCZ6_LAOST</name>
<organism evidence="3 4">
    <name type="scientific">Laodelphax striatellus</name>
    <name type="common">Small brown planthopper</name>
    <name type="synonym">Delphax striatella</name>
    <dbReference type="NCBI Taxonomy" id="195883"/>
    <lineage>
        <taxon>Eukaryota</taxon>
        <taxon>Metazoa</taxon>
        <taxon>Ecdysozoa</taxon>
        <taxon>Arthropoda</taxon>
        <taxon>Hexapoda</taxon>
        <taxon>Insecta</taxon>
        <taxon>Pterygota</taxon>
        <taxon>Neoptera</taxon>
        <taxon>Paraneoptera</taxon>
        <taxon>Hemiptera</taxon>
        <taxon>Auchenorrhyncha</taxon>
        <taxon>Fulgoroidea</taxon>
        <taxon>Delphacidae</taxon>
        <taxon>Criomorphinae</taxon>
        <taxon>Laodelphax</taxon>
    </lineage>
</organism>
<dbReference type="AlphaFoldDB" id="A0A482XCZ6"/>
<dbReference type="Proteomes" id="UP000291343">
    <property type="component" value="Unassembled WGS sequence"/>
</dbReference>
<evidence type="ECO:0000256" key="1">
    <source>
        <dbReference type="ARBA" id="ARBA00004184"/>
    </source>
</evidence>
<dbReference type="GO" id="GO:0010314">
    <property type="term" value="F:phosphatidylinositol-5-phosphate binding"/>
    <property type="evidence" value="ECO:0007669"/>
    <property type="project" value="TreeGrafter"/>
</dbReference>
<dbReference type="InterPro" id="IPR039888">
    <property type="entry name" value="Melted-like"/>
</dbReference>
<comment type="caution">
    <text evidence="3">The sequence shown here is derived from an EMBL/GenBank/DDBJ whole genome shotgun (WGS) entry which is preliminary data.</text>
</comment>
<dbReference type="GO" id="GO:0005886">
    <property type="term" value="C:plasma membrane"/>
    <property type="evidence" value="ECO:0007669"/>
    <property type="project" value="TreeGrafter"/>
</dbReference>
<keyword evidence="2" id="KW-0472">Membrane</keyword>
<dbReference type="OrthoDB" id="5869902at2759"/>
<protein>
    <submittedName>
        <fullName evidence="3">Uncharacterized protein</fullName>
    </submittedName>
</protein>
<dbReference type="SMR" id="A0A482XCZ6"/>
<keyword evidence="4" id="KW-1185">Reference proteome</keyword>
<dbReference type="EMBL" id="QKKF02012145">
    <property type="protein sequence ID" value="RZF43855.1"/>
    <property type="molecule type" value="Genomic_DNA"/>
</dbReference>